<dbReference type="InterPro" id="IPR023393">
    <property type="entry name" value="START-like_dom_sf"/>
</dbReference>
<dbReference type="OrthoDB" id="1845342at2759"/>
<dbReference type="GO" id="GO:0010427">
    <property type="term" value="F:abscisic acid binding"/>
    <property type="evidence" value="ECO:0007669"/>
    <property type="project" value="TreeGrafter"/>
</dbReference>
<feature type="domain" description="Bet v I/Major latex protein" evidence="2">
    <location>
        <begin position="11"/>
        <end position="150"/>
    </location>
</feature>
<dbReference type="PANTHER" id="PTHR31213">
    <property type="entry name" value="OS08G0374000 PROTEIN-RELATED"/>
    <property type="match status" value="1"/>
</dbReference>
<sequence>MAKETKAQAKVAVGVESLWKVMTKDLKTVVPKIPPNVVESVQIIEGDGGLGSLYLFVLRLGPAASSKLQKEKIVEMDESVYRFGMQVIEGPALTRGSFSLLTTTFQLSSAGEKESLVDVKVVYETPREDQATIENMTLQPALNFIQTLEKLILEFGL</sequence>
<evidence type="ECO:0000256" key="1">
    <source>
        <dbReference type="ARBA" id="ARBA00009744"/>
    </source>
</evidence>
<dbReference type="GO" id="GO:0038023">
    <property type="term" value="F:signaling receptor activity"/>
    <property type="evidence" value="ECO:0007669"/>
    <property type="project" value="TreeGrafter"/>
</dbReference>
<gene>
    <name evidence="3" type="ORF">FNV43_RR04069</name>
</gene>
<protein>
    <recommendedName>
        <fullName evidence="2">Bet v I/Major latex protein domain-containing protein</fullName>
    </recommendedName>
</protein>
<dbReference type="GO" id="GO:0006952">
    <property type="term" value="P:defense response"/>
    <property type="evidence" value="ECO:0007669"/>
    <property type="project" value="InterPro"/>
</dbReference>
<dbReference type="GO" id="GO:0005634">
    <property type="term" value="C:nucleus"/>
    <property type="evidence" value="ECO:0007669"/>
    <property type="project" value="TreeGrafter"/>
</dbReference>
<comment type="caution">
    <text evidence="3">The sequence shown here is derived from an EMBL/GenBank/DDBJ whole genome shotgun (WGS) entry which is preliminary data.</text>
</comment>
<name>A0A8K0HL67_9ROSA</name>
<evidence type="ECO:0000313" key="4">
    <source>
        <dbReference type="Proteomes" id="UP000796880"/>
    </source>
</evidence>
<dbReference type="InterPro" id="IPR050279">
    <property type="entry name" value="Plant_def-hormone_signal"/>
</dbReference>
<dbReference type="Proteomes" id="UP000796880">
    <property type="component" value="Unassembled WGS sequence"/>
</dbReference>
<dbReference type="GO" id="GO:0004864">
    <property type="term" value="F:protein phosphatase inhibitor activity"/>
    <property type="evidence" value="ECO:0007669"/>
    <property type="project" value="TreeGrafter"/>
</dbReference>
<dbReference type="Pfam" id="PF00407">
    <property type="entry name" value="Bet_v_1"/>
    <property type="match status" value="1"/>
</dbReference>
<dbReference type="GO" id="GO:0009738">
    <property type="term" value="P:abscisic acid-activated signaling pathway"/>
    <property type="evidence" value="ECO:0007669"/>
    <property type="project" value="TreeGrafter"/>
</dbReference>
<dbReference type="InterPro" id="IPR000916">
    <property type="entry name" value="Bet_v_I/MLP"/>
</dbReference>
<dbReference type="Gene3D" id="3.30.530.20">
    <property type="match status" value="1"/>
</dbReference>
<dbReference type="EMBL" id="VOIH02000002">
    <property type="protein sequence ID" value="KAF3453628.1"/>
    <property type="molecule type" value="Genomic_DNA"/>
</dbReference>
<evidence type="ECO:0000259" key="2">
    <source>
        <dbReference type="Pfam" id="PF00407"/>
    </source>
</evidence>
<organism evidence="3 4">
    <name type="scientific">Rhamnella rubrinervis</name>
    <dbReference type="NCBI Taxonomy" id="2594499"/>
    <lineage>
        <taxon>Eukaryota</taxon>
        <taxon>Viridiplantae</taxon>
        <taxon>Streptophyta</taxon>
        <taxon>Embryophyta</taxon>
        <taxon>Tracheophyta</taxon>
        <taxon>Spermatophyta</taxon>
        <taxon>Magnoliopsida</taxon>
        <taxon>eudicotyledons</taxon>
        <taxon>Gunneridae</taxon>
        <taxon>Pentapetalae</taxon>
        <taxon>rosids</taxon>
        <taxon>fabids</taxon>
        <taxon>Rosales</taxon>
        <taxon>Rhamnaceae</taxon>
        <taxon>rhamnoid group</taxon>
        <taxon>Rhamneae</taxon>
        <taxon>Rhamnella</taxon>
    </lineage>
</organism>
<evidence type="ECO:0000313" key="3">
    <source>
        <dbReference type="EMBL" id="KAF3453628.1"/>
    </source>
</evidence>
<keyword evidence="4" id="KW-1185">Reference proteome</keyword>
<dbReference type="AlphaFoldDB" id="A0A8K0HL67"/>
<dbReference type="SUPFAM" id="SSF55961">
    <property type="entry name" value="Bet v1-like"/>
    <property type="match status" value="1"/>
</dbReference>
<reference evidence="3" key="1">
    <citation type="submission" date="2020-03" db="EMBL/GenBank/DDBJ databases">
        <title>A high-quality chromosome-level genome assembly of a woody plant with both climbing and erect habits, Rhamnella rubrinervis.</title>
        <authorList>
            <person name="Lu Z."/>
            <person name="Yang Y."/>
            <person name="Zhu X."/>
            <person name="Sun Y."/>
        </authorList>
    </citation>
    <scope>NUCLEOTIDE SEQUENCE</scope>
    <source>
        <strain evidence="3">BYM</strain>
        <tissue evidence="3">Leaf</tissue>
    </source>
</reference>
<dbReference type="PANTHER" id="PTHR31213:SF162">
    <property type="entry name" value="BET V I_MAJOR LATEX PROTEIN DOMAIN-CONTAINING PROTEIN"/>
    <property type="match status" value="1"/>
</dbReference>
<dbReference type="GO" id="GO:0005737">
    <property type="term" value="C:cytoplasm"/>
    <property type="evidence" value="ECO:0007669"/>
    <property type="project" value="TreeGrafter"/>
</dbReference>
<comment type="similarity">
    <text evidence="1">Belongs to the BetVI family.</text>
</comment>
<proteinExistence type="inferred from homology"/>
<accession>A0A8K0HL67</accession>